<name>A0A1L0BTH3_9ASCO</name>
<sequence length="61" mass="7152">MNVPAMIDVFLIGVQTPLALVSDLVSDLVWRRVLDEKAYQEFMFHRIASYKVIEDYFTNKD</sequence>
<organism evidence="1 2">
    <name type="scientific">Sungouiella intermedia</name>
    <dbReference type="NCBI Taxonomy" id="45354"/>
    <lineage>
        <taxon>Eukaryota</taxon>
        <taxon>Fungi</taxon>
        <taxon>Dikarya</taxon>
        <taxon>Ascomycota</taxon>
        <taxon>Saccharomycotina</taxon>
        <taxon>Pichiomycetes</taxon>
        <taxon>Metschnikowiaceae</taxon>
        <taxon>Sungouiella</taxon>
    </lineage>
</organism>
<accession>A0A1L0BTH3</accession>
<dbReference type="Proteomes" id="UP000182259">
    <property type="component" value="Chromosome III"/>
</dbReference>
<reference evidence="1 2" key="1">
    <citation type="submission" date="2016-10" db="EMBL/GenBank/DDBJ databases">
        <authorList>
            <person name="de Groot N.N."/>
        </authorList>
    </citation>
    <scope>NUCLEOTIDE SEQUENCE [LARGE SCALE GENOMIC DNA]</scope>
    <source>
        <strain evidence="1 2">PYCC 4715</strain>
    </source>
</reference>
<gene>
    <name evidence="1" type="ORF">SAMEA4029009_CIC11G00000000544</name>
</gene>
<proteinExistence type="predicted"/>
<dbReference type="AlphaFoldDB" id="A0A1L0BTH3"/>
<evidence type="ECO:0000313" key="2">
    <source>
        <dbReference type="Proteomes" id="UP000182259"/>
    </source>
</evidence>
<evidence type="ECO:0000313" key="1">
    <source>
        <dbReference type="EMBL" id="SGZ54655.1"/>
    </source>
</evidence>
<dbReference type="EMBL" id="LT635766">
    <property type="protein sequence ID" value="SGZ54655.1"/>
    <property type="molecule type" value="Genomic_DNA"/>
</dbReference>
<protein>
    <submittedName>
        <fullName evidence="1">CIC11C00000000544</fullName>
    </submittedName>
</protein>